<feature type="region of interest" description="Disordered" evidence="8">
    <location>
        <begin position="344"/>
        <end position="395"/>
    </location>
</feature>
<dbReference type="Pfam" id="PF05182">
    <property type="entry name" value="Fip1"/>
    <property type="match status" value="1"/>
</dbReference>
<comment type="similarity">
    <text evidence="2">Belongs to the FIP1 family.</text>
</comment>
<dbReference type="Gene3D" id="1.25.40.420">
    <property type="match status" value="1"/>
</dbReference>
<dbReference type="PANTHER" id="PTHR24412">
    <property type="entry name" value="KELCH PROTEIN"/>
    <property type="match status" value="1"/>
</dbReference>
<dbReference type="SMART" id="SM00225">
    <property type="entry name" value="BTB"/>
    <property type="match status" value="1"/>
</dbReference>
<name>A0A182NQD5_9DIPT</name>
<feature type="region of interest" description="Disordered" evidence="8">
    <location>
        <begin position="1"/>
        <end position="205"/>
    </location>
</feature>
<sequence>MADEGNEDSWLYGNSAQEGTAGDTVATTDADASVSGKNPLWDEHGEESLTATREATDLGSTRRGSNDLNNADDSNAMEGENGLSVREQNCDDNAMDSSDLQQQAAAGSDGDAPDESMDASHLMDDDRTESELREEERSGKRRQTDATGSGKGEDEEEDDGEVKEKEKKTKVDSADGKDDAGDGDEKDKGSDMESEIDSDEDDDINVVIGDIKSGPSYNIIKQRGPIMPNQTAANAAGATDKTKQPAGKFSMEEFESVGTINGVPAHEFSIDSLDEKPWRKPGADITDYFNYGFNEETWRSYCERQKRMRQHESGVGMAGLTINNPQAAGPPMGMMRDMRRSGGPMGGGPMGGPRKMNGPIEVIGGGPGGPMGGGPMGSVGGGGGGGGGGGRRDDGMGMSGPKENVIQVMTADRREYSRTVVGNKYDPAMGGGPPGFGGGPPDFYHPEQEYGDYYDPMQESQWGNDNGNWQPSGIKTLTPCPPMMHPNMGGMGQQQHMDMMGGGGERMPVDDYIRECHREDLGVICAILTTANEATLVNGTVIGNHFGGIVIAIAAGIGNVITTENANAIANGKSRQTMSNEMSCKGSPTSSASARISLVTDESHFSLASLNSSVSQDEFFRCRDHSDLVLKRMQDYLQSEKLCDVVLIAGVDGRRIPAHRLVLSASSAYFSAMFTGQLRESQQEEITLQEVSGEALNSLIQYCYTGSIEIREDTVETLLATACLLQLSTIVSACCNFLARQLHPSNCLGFSLFAEQQGCTALLKVANAYTCHHFQQVWKNQEFFMLDAAQLANLLRSDDLNVPNEQEVFHALMAWIQYDAEGRKRHIPELLALVKLPLLQPSFIVDYVESLCGDANECQQLVMEAFKWHLIPSRRSLIATSRTRPRKSTMGRLLAVGGMDGHKGAISIESYDPRLDKWTLLKNMPTRRLQFGVAVLEDKLIIVGGRDGLKTLNTVDSFDLNTMCWTTLVPPMGTPRHGLGVAFLEGPLYAVGGHDGWSYLNTVERWDPSARTWSYVAPMSAMRSTAGVAVLGGRLYVIGGRDGSVCHRTVECYDPHTNKWTLRAPMNQRRGCVGVGVLNGFLYALGGHDCPPSNPAVCRTETVERYDPTTDTWTLIASLSIGRDAIGVSVLGDWLIALGGYDGNQYLKIVEQYDAETNEWTPIAPVNYSRAGACVVAIPNNLSSTATA</sequence>
<dbReference type="FunFam" id="1.25.40.420:FF:000001">
    <property type="entry name" value="Kelch-like family member 12"/>
    <property type="match status" value="1"/>
</dbReference>
<feature type="compositionally biased region" description="Low complexity" evidence="8">
    <location>
        <begin position="19"/>
        <end position="35"/>
    </location>
</feature>
<dbReference type="VEuPathDB" id="VectorBase:ADIR009870"/>
<dbReference type="AlphaFoldDB" id="A0A182NQD5"/>
<dbReference type="InterPro" id="IPR007854">
    <property type="entry name" value="Fip1_dom"/>
</dbReference>
<dbReference type="Pfam" id="PF24681">
    <property type="entry name" value="Kelch_KLHDC2_KLHL20_DRC7"/>
    <property type="match status" value="1"/>
</dbReference>
<dbReference type="GO" id="GO:0006397">
    <property type="term" value="P:mRNA processing"/>
    <property type="evidence" value="ECO:0007669"/>
    <property type="project" value="UniProtKB-KW"/>
</dbReference>
<feature type="compositionally biased region" description="Low complexity" evidence="8">
    <location>
        <begin position="66"/>
        <end position="76"/>
    </location>
</feature>
<keyword evidence="4" id="KW-0507">mRNA processing</keyword>
<dbReference type="CDD" id="cd18234">
    <property type="entry name" value="BTB_POZ_KLHL1-like"/>
    <property type="match status" value="1"/>
</dbReference>
<evidence type="ECO:0000256" key="3">
    <source>
        <dbReference type="ARBA" id="ARBA00022441"/>
    </source>
</evidence>
<dbReference type="Proteomes" id="UP000075884">
    <property type="component" value="Unassembled WGS sequence"/>
</dbReference>
<feature type="compositionally biased region" description="Basic and acidic residues" evidence="8">
    <location>
        <begin position="162"/>
        <end position="191"/>
    </location>
</feature>
<proteinExistence type="inferred from homology"/>
<dbReference type="InterPro" id="IPR000210">
    <property type="entry name" value="BTB/POZ_dom"/>
</dbReference>
<feature type="compositionally biased region" description="Low complexity" evidence="8">
    <location>
        <begin position="96"/>
        <end position="110"/>
    </location>
</feature>
<dbReference type="Gene3D" id="3.30.710.10">
    <property type="entry name" value="Potassium Channel Kv1.1, Chain A"/>
    <property type="match status" value="1"/>
</dbReference>
<dbReference type="Pfam" id="PF01344">
    <property type="entry name" value="Kelch_1"/>
    <property type="match status" value="1"/>
</dbReference>
<keyword evidence="11" id="KW-1185">Reference proteome</keyword>
<dbReference type="PANTHER" id="PTHR24412:SF450">
    <property type="entry name" value="KELCH-LIKE PROTEIN DIABLO"/>
    <property type="match status" value="1"/>
</dbReference>
<evidence type="ECO:0000256" key="6">
    <source>
        <dbReference type="ARBA" id="ARBA00023203"/>
    </source>
</evidence>
<dbReference type="InterPro" id="IPR011705">
    <property type="entry name" value="BACK"/>
</dbReference>
<evidence type="ECO:0000313" key="11">
    <source>
        <dbReference type="Proteomes" id="UP000075884"/>
    </source>
</evidence>
<keyword evidence="5" id="KW-0677">Repeat</keyword>
<keyword evidence="3" id="KW-0880">Kelch repeat</keyword>
<dbReference type="FunFam" id="3.30.710.10:FF:000001">
    <property type="entry name" value="Kelch-like family member 20"/>
    <property type="match status" value="1"/>
</dbReference>
<evidence type="ECO:0000256" key="2">
    <source>
        <dbReference type="ARBA" id="ARBA00007459"/>
    </source>
</evidence>
<organism evidence="10 11">
    <name type="scientific">Anopheles dirus</name>
    <dbReference type="NCBI Taxonomy" id="7168"/>
    <lineage>
        <taxon>Eukaryota</taxon>
        <taxon>Metazoa</taxon>
        <taxon>Ecdysozoa</taxon>
        <taxon>Arthropoda</taxon>
        <taxon>Hexapoda</taxon>
        <taxon>Insecta</taxon>
        <taxon>Pterygota</taxon>
        <taxon>Neoptera</taxon>
        <taxon>Endopterygota</taxon>
        <taxon>Diptera</taxon>
        <taxon>Nematocera</taxon>
        <taxon>Culicoidea</taxon>
        <taxon>Culicidae</taxon>
        <taxon>Anophelinae</taxon>
        <taxon>Anopheles</taxon>
    </lineage>
</organism>
<dbReference type="InterPro" id="IPR015915">
    <property type="entry name" value="Kelch-typ_b-propeller"/>
</dbReference>
<dbReference type="Pfam" id="PF07707">
    <property type="entry name" value="BACK"/>
    <property type="match status" value="1"/>
</dbReference>
<feature type="compositionally biased region" description="Basic and acidic residues" evidence="8">
    <location>
        <begin position="121"/>
        <end position="144"/>
    </location>
</feature>
<feature type="compositionally biased region" description="Acidic residues" evidence="8">
    <location>
        <begin position="192"/>
        <end position="204"/>
    </location>
</feature>
<dbReference type="STRING" id="7168.A0A182NQD5"/>
<evidence type="ECO:0000256" key="4">
    <source>
        <dbReference type="ARBA" id="ARBA00022664"/>
    </source>
</evidence>
<dbReference type="PROSITE" id="PS50097">
    <property type="entry name" value="BTB"/>
    <property type="match status" value="1"/>
</dbReference>
<evidence type="ECO:0000256" key="1">
    <source>
        <dbReference type="ARBA" id="ARBA00004123"/>
    </source>
</evidence>
<dbReference type="InterPro" id="IPR011333">
    <property type="entry name" value="SKP1/BTB/POZ_sf"/>
</dbReference>
<evidence type="ECO:0000313" key="10">
    <source>
        <dbReference type="EnsemblMetazoa" id="ADIR009870-PA"/>
    </source>
</evidence>
<dbReference type="SUPFAM" id="SSF117281">
    <property type="entry name" value="Kelch motif"/>
    <property type="match status" value="2"/>
</dbReference>
<feature type="domain" description="BTB" evidence="9">
    <location>
        <begin position="643"/>
        <end position="712"/>
    </location>
</feature>
<keyword evidence="7" id="KW-0539">Nucleus</keyword>
<dbReference type="Gene3D" id="2.120.10.80">
    <property type="entry name" value="Kelch-type beta propeller"/>
    <property type="match status" value="1"/>
</dbReference>
<reference evidence="10" key="2">
    <citation type="submission" date="2020-05" db="UniProtKB">
        <authorList>
            <consortium name="EnsemblMetazoa"/>
        </authorList>
    </citation>
    <scope>IDENTIFICATION</scope>
    <source>
        <strain evidence="10">WRAIR2</strain>
    </source>
</reference>
<protein>
    <submittedName>
        <fullName evidence="10">BTB domain-containing protein</fullName>
    </submittedName>
</protein>
<evidence type="ECO:0000259" key="9">
    <source>
        <dbReference type="PROSITE" id="PS50097"/>
    </source>
</evidence>
<dbReference type="SMART" id="SM00612">
    <property type="entry name" value="Kelch"/>
    <property type="match status" value="6"/>
</dbReference>
<dbReference type="InterPro" id="IPR006652">
    <property type="entry name" value="Kelch_1"/>
</dbReference>
<evidence type="ECO:0000256" key="5">
    <source>
        <dbReference type="ARBA" id="ARBA00022737"/>
    </source>
</evidence>
<evidence type="ECO:0000256" key="8">
    <source>
        <dbReference type="SAM" id="MobiDB-lite"/>
    </source>
</evidence>
<feature type="compositionally biased region" description="Gly residues" evidence="8">
    <location>
        <begin position="363"/>
        <end position="389"/>
    </location>
</feature>
<feature type="compositionally biased region" description="Polar residues" evidence="8">
    <location>
        <begin position="49"/>
        <end position="63"/>
    </location>
</feature>
<dbReference type="GO" id="GO:0003779">
    <property type="term" value="F:actin binding"/>
    <property type="evidence" value="ECO:0007669"/>
    <property type="project" value="UniProtKB-KW"/>
</dbReference>
<dbReference type="EnsemblMetazoa" id="ADIR009870-RA">
    <property type="protein sequence ID" value="ADIR009870-PA"/>
    <property type="gene ID" value="ADIR009870"/>
</dbReference>
<dbReference type="Pfam" id="PF00651">
    <property type="entry name" value="BTB"/>
    <property type="match status" value="1"/>
</dbReference>
<keyword evidence="6" id="KW-0009">Actin-binding</keyword>
<dbReference type="SMART" id="SM00875">
    <property type="entry name" value="BACK"/>
    <property type="match status" value="1"/>
</dbReference>
<evidence type="ECO:0000256" key="7">
    <source>
        <dbReference type="ARBA" id="ARBA00023242"/>
    </source>
</evidence>
<accession>A0A182NQD5</accession>
<reference evidence="11" key="1">
    <citation type="submission" date="2013-03" db="EMBL/GenBank/DDBJ databases">
        <title>The Genome Sequence of Anopheles dirus WRAIR2.</title>
        <authorList>
            <consortium name="The Broad Institute Genomics Platform"/>
            <person name="Neafsey D.E."/>
            <person name="Walton C."/>
            <person name="Walker B."/>
            <person name="Young S.K."/>
            <person name="Zeng Q."/>
            <person name="Gargeya S."/>
            <person name="Fitzgerald M."/>
            <person name="Haas B."/>
            <person name="Abouelleil A."/>
            <person name="Allen A.W."/>
            <person name="Alvarado L."/>
            <person name="Arachchi H.M."/>
            <person name="Berlin A.M."/>
            <person name="Chapman S.B."/>
            <person name="Gainer-Dewar J."/>
            <person name="Goldberg J."/>
            <person name="Griggs A."/>
            <person name="Gujja S."/>
            <person name="Hansen M."/>
            <person name="Howarth C."/>
            <person name="Imamovic A."/>
            <person name="Ireland A."/>
            <person name="Larimer J."/>
            <person name="McCowan C."/>
            <person name="Murphy C."/>
            <person name="Pearson M."/>
            <person name="Poon T.W."/>
            <person name="Priest M."/>
            <person name="Roberts A."/>
            <person name="Saif S."/>
            <person name="Shea T."/>
            <person name="Sisk P."/>
            <person name="Sykes S."/>
            <person name="Wortman J."/>
            <person name="Nusbaum C."/>
            <person name="Birren B."/>
        </authorList>
    </citation>
    <scope>NUCLEOTIDE SEQUENCE [LARGE SCALE GENOMIC DNA]</scope>
    <source>
        <strain evidence="11">WRAIR2</strain>
    </source>
</reference>
<dbReference type="SUPFAM" id="SSF54695">
    <property type="entry name" value="POZ domain"/>
    <property type="match status" value="1"/>
</dbReference>
<comment type="subcellular location">
    <subcellularLocation>
        <location evidence="1">Nucleus</location>
    </subcellularLocation>
</comment>
<dbReference type="GO" id="GO:0005634">
    <property type="term" value="C:nucleus"/>
    <property type="evidence" value="ECO:0007669"/>
    <property type="project" value="UniProtKB-SubCell"/>
</dbReference>